<feature type="transmembrane region" description="Helical" evidence="1">
    <location>
        <begin position="191"/>
        <end position="213"/>
    </location>
</feature>
<feature type="transmembrane region" description="Helical" evidence="1">
    <location>
        <begin position="116"/>
        <end position="137"/>
    </location>
</feature>
<protein>
    <recommendedName>
        <fullName evidence="4">Yip1 domain-containing protein</fullName>
    </recommendedName>
</protein>
<proteinExistence type="predicted"/>
<keyword evidence="3" id="KW-1185">Reference proteome</keyword>
<dbReference type="Proteomes" id="UP000613512">
    <property type="component" value="Unassembled WGS sequence"/>
</dbReference>
<keyword evidence="1" id="KW-0472">Membrane</keyword>
<dbReference type="EMBL" id="BMEY01000022">
    <property type="protein sequence ID" value="GGA88018.1"/>
    <property type="molecule type" value="Genomic_DNA"/>
</dbReference>
<feature type="transmembrane region" description="Helical" evidence="1">
    <location>
        <begin position="75"/>
        <end position="104"/>
    </location>
</feature>
<feature type="transmembrane region" description="Helical" evidence="1">
    <location>
        <begin position="157"/>
        <end position="179"/>
    </location>
</feature>
<name>A0A916WD67_9BACI</name>
<evidence type="ECO:0000313" key="2">
    <source>
        <dbReference type="EMBL" id="GGA88018.1"/>
    </source>
</evidence>
<gene>
    <name evidence="2" type="ORF">GCM10008025_33420</name>
</gene>
<comment type="caution">
    <text evidence="2">The sequence shown here is derived from an EMBL/GenBank/DDBJ whole genome shotgun (WGS) entry which is preliminary data.</text>
</comment>
<reference evidence="2" key="1">
    <citation type="journal article" date="2014" name="Int. J. Syst. Evol. Microbiol.">
        <title>Complete genome sequence of Corynebacterium casei LMG S-19264T (=DSM 44701T), isolated from a smear-ripened cheese.</title>
        <authorList>
            <consortium name="US DOE Joint Genome Institute (JGI-PGF)"/>
            <person name="Walter F."/>
            <person name="Albersmeier A."/>
            <person name="Kalinowski J."/>
            <person name="Ruckert C."/>
        </authorList>
    </citation>
    <scope>NUCLEOTIDE SEQUENCE</scope>
    <source>
        <strain evidence="2">CGMCC 1.12408</strain>
    </source>
</reference>
<sequence>MTYSINLIKLLFAVDDHIYRIGKAELIRTPWKVMFLLLFLSLFVYSGMAMLGIGSQAISSGATIYTQSEFEMQKLWFIIGRIIYSLLFFLFVLFVPSFIFYLVTKIPYKKLLLMQTVVLFVLLLERVIWIPLVVYFGLDWYVSPLSFGIIASYLTDISYLIFLFGSISIFQLWIVGFQIKFLKNLSATDNRIIWATVILFNAIVWVVTALVAYTDNLMVNRWFNL</sequence>
<evidence type="ECO:0008006" key="4">
    <source>
        <dbReference type="Google" id="ProtNLM"/>
    </source>
</evidence>
<reference evidence="2" key="2">
    <citation type="submission" date="2020-09" db="EMBL/GenBank/DDBJ databases">
        <authorList>
            <person name="Sun Q."/>
            <person name="Zhou Y."/>
        </authorList>
    </citation>
    <scope>NUCLEOTIDE SEQUENCE</scope>
    <source>
        <strain evidence="2">CGMCC 1.12408</strain>
    </source>
</reference>
<feature type="transmembrane region" description="Helical" evidence="1">
    <location>
        <begin position="33"/>
        <end position="55"/>
    </location>
</feature>
<keyword evidence="1" id="KW-0812">Transmembrane</keyword>
<dbReference type="AlphaFoldDB" id="A0A916WD67"/>
<accession>A0A916WD67</accession>
<dbReference type="RefSeq" id="WP_188385819.1">
    <property type="nucleotide sequence ID" value="NZ_BMEY01000022.1"/>
</dbReference>
<organism evidence="2 3">
    <name type="scientific">Ornithinibacillus halotolerans</name>
    <dbReference type="NCBI Taxonomy" id="1274357"/>
    <lineage>
        <taxon>Bacteria</taxon>
        <taxon>Bacillati</taxon>
        <taxon>Bacillota</taxon>
        <taxon>Bacilli</taxon>
        <taxon>Bacillales</taxon>
        <taxon>Bacillaceae</taxon>
        <taxon>Ornithinibacillus</taxon>
    </lineage>
</organism>
<evidence type="ECO:0000256" key="1">
    <source>
        <dbReference type="SAM" id="Phobius"/>
    </source>
</evidence>
<evidence type="ECO:0000313" key="3">
    <source>
        <dbReference type="Proteomes" id="UP000613512"/>
    </source>
</evidence>
<keyword evidence="1" id="KW-1133">Transmembrane helix</keyword>